<comment type="caution">
    <text evidence="2">The sequence shown here is derived from an EMBL/GenBank/DDBJ whole genome shotgun (WGS) entry which is preliminary data.</text>
</comment>
<dbReference type="Proteomes" id="UP000075683">
    <property type="component" value="Unassembled WGS sequence"/>
</dbReference>
<evidence type="ECO:0000313" key="2">
    <source>
        <dbReference type="EMBL" id="KYD23104.1"/>
    </source>
</evidence>
<dbReference type="EMBL" id="LQYT01000002">
    <property type="protein sequence ID" value="KYD23104.1"/>
    <property type="molecule type" value="Genomic_DNA"/>
</dbReference>
<dbReference type="InterPro" id="IPR011608">
    <property type="entry name" value="PRD"/>
</dbReference>
<feature type="domain" description="PRD" evidence="1">
    <location>
        <begin position="18"/>
        <end position="123"/>
    </location>
</feature>
<dbReference type="Gene3D" id="1.10.1790.10">
    <property type="entry name" value="PRD domain"/>
    <property type="match status" value="1"/>
</dbReference>
<proteinExistence type="predicted"/>
<protein>
    <recommendedName>
        <fullName evidence="1">PRD domain-containing protein</fullName>
    </recommendedName>
</protein>
<organism evidence="2 3">
    <name type="scientific">Caldibacillus debilis</name>
    <dbReference type="NCBI Taxonomy" id="301148"/>
    <lineage>
        <taxon>Bacteria</taxon>
        <taxon>Bacillati</taxon>
        <taxon>Bacillota</taxon>
        <taxon>Bacilli</taxon>
        <taxon>Bacillales</taxon>
        <taxon>Bacillaceae</taxon>
        <taxon>Caldibacillus</taxon>
    </lineage>
</organism>
<dbReference type="STRING" id="301148.B4135_0633"/>
<sequence>MRFQELTTRLELLQEQGLINEKVCRVTESVFEELARLVKKDSIEQAEMVFTHLPLALMRIVNGENIDRPDPFILEEMKRSEHFPVAETLVHFIEKLWEKSLPQGEKDFLYIHFINLLNINQGGDELEDCHRGTSGEEGDRRKN</sequence>
<dbReference type="Pfam" id="PF00874">
    <property type="entry name" value="PRD"/>
    <property type="match status" value="1"/>
</dbReference>
<gene>
    <name evidence="2" type="ORF">B4135_0633</name>
</gene>
<dbReference type="AlphaFoldDB" id="A0A150MEW8"/>
<reference evidence="2 3" key="1">
    <citation type="submission" date="2016-01" db="EMBL/GenBank/DDBJ databases">
        <title>Draft Genome Sequences of Seven Thermophilic Sporeformers Isolated from Foods.</title>
        <authorList>
            <person name="Berendsen E.M."/>
            <person name="Wells-Bennik M.H."/>
            <person name="Krawcyk A.O."/>
            <person name="De Jong A."/>
            <person name="Holsappel S."/>
            <person name="Eijlander R.T."/>
            <person name="Kuipers O.P."/>
        </authorList>
    </citation>
    <scope>NUCLEOTIDE SEQUENCE [LARGE SCALE GENOMIC DNA]</scope>
    <source>
        <strain evidence="2 3">B4135</strain>
    </source>
</reference>
<accession>A0A150MEW8</accession>
<evidence type="ECO:0000313" key="3">
    <source>
        <dbReference type="Proteomes" id="UP000075683"/>
    </source>
</evidence>
<dbReference type="RefSeq" id="WP_020156553.1">
    <property type="nucleotide sequence ID" value="NZ_LQYT01000002.1"/>
</dbReference>
<evidence type="ECO:0000259" key="1">
    <source>
        <dbReference type="PROSITE" id="PS51372"/>
    </source>
</evidence>
<dbReference type="PROSITE" id="PS51372">
    <property type="entry name" value="PRD_2"/>
    <property type="match status" value="1"/>
</dbReference>
<dbReference type="OrthoDB" id="3192572at2"/>
<dbReference type="GO" id="GO:0006355">
    <property type="term" value="P:regulation of DNA-templated transcription"/>
    <property type="evidence" value="ECO:0007669"/>
    <property type="project" value="InterPro"/>
</dbReference>
<dbReference type="InterPro" id="IPR036634">
    <property type="entry name" value="PRD_sf"/>
</dbReference>
<name>A0A150MEW8_9BACI</name>
<dbReference type="SUPFAM" id="SSF63520">
    <property type="entry name" value="PTS-regulatory domain, PRD"/>
    <property type="match status" value="1"/>
</dbReference>